<proteinExistence type="predicted"/>
<evidence type="ECO:0000313" key="4">
    <source>
        <dbReference type="EMBL" id="KAK9685005.1"/>
    </source>
</evidence>
<accession>A0AAW1I656</accession>
<name>A0AAW1I656_SAPOF</name>
<organism evidence="4 5">
    <name type="scientific">Saponaria officinalis</name>
    <name type="common">Common soapwort</name>
    <name type="synonym">Lychnis saponaria</name>
    <dbReference type="NCBI Taxonomy" id="3572"/>
    <lineage>
        <taxon>Eukaryota</taxon>
        <taxon>Viridiplantae</taxon>
        <taxon>Streptophyta</taxon>
        <taxon>Embryophyta</taxon>
        <taxon>Tracheophyta</taxon>
        <taxon>Spermatophyta</taxon>
        <taxon>Magnoliopsida</taxon>
        <taxon>eudicotyledons</taxon>
        <taxon>Gunneridae</taxon>
        <taxon>Pentapetalae</taxon>
        <taxon>Caryophyllales</taxon>
        <taxon>Caryophyllaceae</taxon>
        <taxon>Caryophylleae</taxon>
        <taxon>Saponaria</taxon>
    </lineage>
</organism>
<keyword evidence="1" id="KW-1015">Disulfide bond</keyword>
<dbReference type="InterPro" id="IPR039314">
    <property type="entry name" value="CP12-like"/>
</dbReference>
<dbReference type="Pfam" id="PF02672">
    <property type="entry name" value="CP12"/>
    <property type="match status" value="1"/>
</dbReference>
<evidence type="ECO:0000259" key="3">
    <source>
        <dbReference type="SMART" id="SM01093"/>
    </source>
</evidence>
<dbReference type="SMART" id="SM01093">
    <property type="entry name" value="CP12"/>
    <property type="match status" value="1"/>
</dbReference>
<dbReference type="AlphaFoldDB" id="A0AAW1I656"/>
<dbReference type="PANTHER" id="PTHR33921">
    <property type="entry name" value="CALVIN CYCLE PROTEIN CP12-2, CHLOROPLASTIC"/>
    <property type="match status" value="1"/>
</dbReference>
<feature type="compositionally biased region" description="Basic and acidic residues" evidence="2">
    <location>
        <begin position="99"/>
        <end position="128"/>
    </location>
</feature>
<comment type="caution">
    <text evidence="4">The sequence shown here is derived from an EMBL/GenBank/DDBJ whole genome shotgun (WGS) entry which is preliminary data.</text>
</comment>
<feature type="disulfide bond" evidence="1">
    <location>
        <begin position="74"/>
        <end position="83"/>
    </location>
</feature>
<sequence>MASMSLVMSPKVLLTSNPTFTNIETLPKSLFGNRVTYVKKGSYTHTCRMVAVRASPEKLSESIEQSIKSAQETCSENPESGECAAAWDEVEEVSAAASHARDKTKPNDPLEAYCKDNPETNECRTYDN</sequence>
<gene>
    <name evidence="4" type="ORF">RND81_10G249100</name>
</gene>
<dbReference type="EMBL" id="JBDFQZ010000010">
    <property type="protein sequence ID" value="KAK9685005.1"/>
    <property type="molecule type" value="Genomic_DNA"/>
</dbReference>
<feature type="disulfide bond" evidence="1">
    <location>
        <begin position="114"/>
        <end position="123"/>
    </location>
</feature>
<evidence type="ECO:0000256" key="1">
    <source>
        <dbReference type="PIRSR" id="PIRSR639314-50"/>
    </source>
</evidence>
<reference evidence="4" key="1">
    <citation type="submission" date="2024-03" db="EMBL/GenBank/DDBJ databases">
        <title>WGS assembly of Saponaria officinalis var. Norfolk2.</title>
        <authorList>
            <person name="Jenkins J."/>
            <person name="Shu S."/>
            <person name="Grimwood J."/>
            <person name="Barry K."/>
            <person name="Goodstein D."/>
            <person name="Schmutz J."/>
            <person name="Leebens-Mack J."/>
            <person name="Osbourn A."/>
        </authorList>
    </citation>
    <scope>NUCLEOTIDE SEQUENCE [LARGE SCALE GENOMIC DNA]</scope>
    <source>
        <strain evidence="4">JIC</strain>
    </source>
</reference>
<feature type="region of interest" description="Disordered" evidence="2">
    <location>
        <begin position="94"/>
        <end position="128"/>
    </location>
</feature>
<protein>
    <recommendedName>
        <fullName evidence="3">CP12 domain-containing protein</fullName>
    </recommendedName>
</protein>
<feature type="domain" description="CP12" evidence="3">
    <location>
        <begin position="59"/>
        <end position="128"/>
    </location>
</feature>
<dbReference type="GO" id="GO:0080153">
    <property type="term" value="P:negative regulation of reductive pentose-phosphate cycle"/>
    <property type="evidence" value="ECO:0007669"/>
    <property type="project" value="TreeGrafter"/>
</dbReference>
<dbReference type="PANTHER" id="PTHR33921:SF15">
    <property type="entry name" value="CALVIN CYCLE PROTEIN CP12-2, CHLOROPLASTIC"/>
    <property type="match status" value="1"/>
</dbReference>
<keyword evidence="5" id="KW-1185">Reference proteome</keyword>
<dbReference type="InterPro" id="IPR003823">
    <property type="entry name" value="CP12_dom"/>
</dbReference>
<evidence type="ECO:0000313" key="5">
    <source>
        <dbReference type="Proteomes" id="UP001443914"/>
    </source>
</evidence>
<dbReference type="GO" id="GO:0009507">
    <property type="term" value="C:chloroplast"/>
    <property type="evidence" value="ECO:0007669"/>
    <property type="project" value="TreeGrafter"/>
</dbReference>
<evidence type="ECO:0000256" key="2">
    <source>
        <dbReference type="SAM" id="MobiDB-lite"/>
    </source>
</evidence>
<dbReference type="Proteomes" id="UP001443914">
    <property type="component" value="Unassembled WGS sequence"/>
</dbReference>